<dbReference type="PANTHER" id="PTHR33840">
    <property type="match status" value="1"/>
</dbReference>
<feature type="transmembrane region" description="Helical" evidence="1">
    <location>
        <begin position="380"/>
        <end position="401"/>
    </location>
</feature>
<keyword evidence="1" id="KW-0812">Transmembrane</keyword>
<name>A0ABS5DSU9_9BURK</name>
<evidence type="ECO:0000313" key="3">
    <source>
        <dbReference type="EMBL" id="MBQ0934224.1"/>
    </source>
</evidence>
<proteinExistence type="predicted"/>
<dbReference type="EMBL" id="JAGQDG010000001">
    <property type="protein sequence ID" value="MBQ0934224.1"/>
    <property type="molecule type" value="Genomic_DNA"/>
</dbReference>
<gene>
    <name evidence="3" type="ORF">KAK11_02710</name>
</gene>
<dbReference type="RefSeq" id="WP_210805879.1">
    <property type="nucleotide sequence ID" value="NZ_JAGQDG010000001.1"/>
</dbReference>
<keyword evidence="4" id="KW-1185">Reference proteome</keyword>
<dbReference type="InterPro" id="IPR029058">
    <property type="entry name" value="AB_hydrolase_fold"/>
</dbReference>
<feature type="transmembrane region" description="Helical" evidence="1">
    <location>
        <begin position="445"/>
        <end position="468"/>
    </location>
</feature>
<feature type="transmembrane region" description="Helical" evidence="1">
    <location>
        <begin position="521"/>
        <end position="547"/>
    </location>
</feature>
<dbReference type="InterPro" id="IPR018712">
    <property type="entry name" value="Tle1-like_cat"/>
</dbReference>
<dbReference type="Proteomes" id="UP000672097">
    <property type="component" value="Unassembled WGS sequence"/>
</dbReference>
<organism evidence="3 4">
    <name type="scientific">Ideonella paludis</name>
    <dbReference type="NCBI Taxonomy" id="1233411"/>
    <lineage>
        <taxon>Bacteria</taxon>
        <taxon>Pseudomonadati</taxon>
        <taxon>Pseudomonadota</taxon>
        <taxon>Betaproteobacteria</taxon>
        <taxon>Burkholderiales</taxon>
        <taxon>Sphaerotilaceae</taxon>
        <taxon>Ideonella</taxon>
    </lineage>
</organism>
<dbReference type="Pfam" id="PF09994">
    <property type="entry name" value="T6SS_Tle1-like_cat"/>
    <property type="match status" value="1"/>
</dbReference>
<dbReference type="PANTHER" id="PTHR33840:SF1">
    <property type="entry name" value="TLE1 PHOSPHOLIPASE DOMAIN-CONTAINING PROTEIN"/>
    <property type="match status" value="1"/>
</dbReference>
<reference evidence="3 4" key="1">
    <citation type="submission" date="2021-04" db="EMBL/GenBank/DDBJ databases">
        <title>The genome sequence of type strain Ideonella paludis KCTC 32238.</title>
        <authorList>
            <person name="Liu Y."/>
        </authorList>
    </citation>
    <scope>NUCLEOTIDE SEQUENCE [LARGE SCALE GENOMIC DNA]</scope>
    <source>
        <strain evidence="3 4">KCTC 32238</strain>
    </source>
</reference>
<evidence type="ECO:0000259" key="2">
    <source>
        <dbReference type="Pfam" id="PF09994"/>
    </source>
</evidence>
<feature type="domain" description="T6SS Phospholipase effector Tle1-like catalytic" evidence="2">
    <location>
        <begin position="7"/>
        <end position="279"/>
    </location>
</feature>
<keyword evidence="1" id="KW-1133">Transmembrane helix</keyword>
<comment type="caution">
    <text evidence="3">The sequence shown here is derived from an EMBL/GenBank/DDBJ whole genome shotgun (WGS) entry which is preliminary data.</text>
</comment>
<protein>
    <submittedName>
        <fullName evidence="3">DUF2235 domain-containing protein</fullName>
    </submittedName>
</protein>
<accession>A0ABS5DSU9</accession>
<dbReference type="SUPFAM" id="SSF53474">
    <property type="entry name" value="alpha/beta-Hydrolases"/>
    <property type="match status" value="1"/>
</dbReference>
<evidence type="ECO:0000313" key="4">
    <source>
        <dbReference type="Proteomes" id="UP000672097"/>
    </source>
</evidence>
<feature type="transmembrane region" description="Helical" evidence="1">
    <location>
        <begin position="408"/>
        <end position="425"/>
    </location>
</feature>
<feature type="transmembrane region" description="Helical" evidence="1">
    <location>
        <begin position="489"/>
        <end position="509"/>
    </location>
</feature>
<evidence type="ECO:0000256" key="1">
    <source>
        <dbReference type="SAM" id="Phobius"/>
    </source>
</evidence>
<sequence length="554" mass="59080">MSASHPRQLIVLCDGTNNNLTGGREDTHVVRLAELLHAHPDPARLVFYDPGVGNPGELPGATWWDGAKHFAERVAGLAFGRGVYENIAECYSFLMQHWQPGDQLFIFGFSRGAFTARSVAGLINQFGLLDSHMGSMVPTLVHLYFADRGAMDAQRQAISEQARRLFTSADSRSVDIQFVGVWDTVASVGFGPFSAQFTAAPTVADKAFIHVRQALALDEQRAQFLPRPYAAPNGPHLSRSGREGSLVQLWFRGDHSDVGGGHRRDEAGLARWPLAWVTSEAVQCGLRLRGPEGLMLSEAQVLQAAAALPGAVPDTASGLVHSRTRSTPWWALSGLAVRDPARVVLEGAPDPRIQAQAHPSVAALGAQWPQASVWGQRSAWSWPLPVAGLLMMLIPWAMAAVLAPGAPVLWAGLGQVAALAAWQLQAWMGAALPAGISPSAVQKALALDLLFIAAYATVLAAWAVAAFARVARLRQVGQRPSPLLQKLGWALPVAVAADLAEDAVTLAWLCWPTEGLAAVKLLLAVAMALCAALKCLGLTGVLALLVWGRVARAH</sequence>
<keyword evidence="1" id="KW-0472">Membrane</keyword>